<dbReference type="GO" id="GO:0016020">
    <property type="term" value="C:membrane"/>
    <property type="evidence" value="ECO:0007669"/>
    <property type="project" value="UniProtKB-SubCell"/>
</dbReference>
<keyword evidence="3 5" id="KW-1133">Transmembrane helix</keyword>
<evidence type="ECO:0000256" key="2">
    <source>
        <dbReference type="ARBA" id="ARBA00022692"/>
    </source>
</evidence>
<feature type="transmembrane region" description="Helical" evidence="5">
    <location>
        <begin position="47"/>
        <end position="75"/>
    </location>
</feature>
<dbReference type="AlphaFoldDB" id="A0A1G1WC11"/>
<evidence type="ECO:0000256" key="1">
    <source>
        <dbReference type="ARBA" id="ARBA00004141"/>
    </source>
</evidence>
<evidence type="ECO:0000259" key="6">
    <source>
        <dbReference type="Pfam" id="PF00324"/>
    </source>
</evidence>
<dbReference type="InterPro" id="IPR050367">
    <property type="entry name" value="APC_superfamily"/>
</dbReference>
<feature type="transmembrane region" description="Helical" evidence="5">
    <location>
        <begin position="193"/>
        <end position="212"/>
    </location>
</feature>
<feature type="transmembrane region" description="Helical" evidence="5">
    <location>
        <begin position="356"/>
        <end position="372"/>
    </location>
</feature>
<sequence length="438" mass="48145">MLRLFTEKIPFHPHFKRAIGLFPLVLFGLGNTIEASIFVLLGEGASVAGALLPLSFILGGVLAFMAAFIYARVALINPVSGADISFIFDIFNQKFLSFSISWLIILGDLAFIALNALGLGIYLSEFIPSSAIIIAIISIFIVTAVNLFGIKKISTLESTLISVLLILLAIFTIQAILPASLDTWFDNYSLNNPPIWLVFSGAVLIFSTFIGYEDIISVSGEVINPKKTIPKALLLTVVITTILYTGLAFLLVSNLSLSDITRVKVPLILLAQKTHFPVFLIYVSLIIAVVTTLISNILVASRKFYALINKTRLAPTFLKLNKQGTPNHLIILVSMISMILIISGSIRFVALITSSVYLIGLISTAVGVLLFEKRKLHLGESYNIPFYPFTVYLVILVGIILILAADFRSLLSIIVWFFLGAIVFFILEKIKKKEEKII</sequence>
<feature type="transmembrane region" description="Helical" evidence="5">
    <location>
        <begin position="384"/>
        <end position="404"/>
    </location>
</feature>
<evidence type="ECO:0000256" key="4">
    <source>
        <dbReference type="ARBA" id="ARBA00023136"/>
    </source>
</evidence>
<reference evidence="7 8" key="1">
    <citation type="journal article" date="2016" name="Nat. Commun.">
        <title>Thousands of microbial genomes shed light on interconnected biogeochemical processes in an aquifer system.</title>
        <authorList>
            <person name="Anantharaman K."/>
            <person name="Brown C.T."/>
            <person name="Hug L.A."/>
            <person name="Sharon I."/>
            <person name="Castelle C.J."/>
            <person name="Probst A.J."/>
            <person name="Thomas B.C."/>
            <person name="Singh A."/>
            <person name="Wilkins M.J."/>
            <person name="Karaoz U."/>
            <person name="Brodie E.L."/>
            <person name="Williams K.H."/>
            <person name="Hubbard S.S."/>
            <person name="Banfield J.F."/>
        </authorList>
    </citation>
    <scope>NUCLEOTIDE SEQUENCE [LARGE SCALE GENOMIC DNA]</scope>
</reference>
<feature type="transmembrane region" description="Helical" evidence="5">
    <location>
        <begin position="160"/>
        <end position="181"/>
    </location>
</feature>
<evidence type="ECO:0000256" key="5">
    <source>
        <dbReference type="SAM" id="Phobius"/>
    </source>
</evidence>
<feature type="domain" description="Amino acid permease/ SLC12A" evidence="6">
    <location>
        <begin position="25"/>
        <end position="412"/>
    </location>
</feature>
<keyword evidence="2 5" id="KW-0812">Transmembrane</keyword>
<dbReference type="Gene3D" id="1.20.1740.10">
    <property type="entry name" value="Amino acid/polyamine transporter I"/>
    <property type="match status" value="1"/>
</dbReference>
<dbReference type="PANTHER" id="PTHR42770:SF11">
    <property type="entry name" value="INNER MEMBRANE TRANSPORT PROTEIN YBAT"/>
    <property type="match status" value="1"/>
</dbReference>
<dbReference type="EMBL" id="MHCS01000049">
    <property type="protein sequence ID" value="OGY25236.1"/>
    <property type="molecule type" value="Genomic_DNA"/>
</dbReference>
<dbReference type="GO" id="GO:0055085">
    <property type="term" value="P:transmembrane transport"/>
    <property type="evidence" value="ECO:0007669"/>
    <property type="project" value="InterPro"/>
</dbReference>
<dbReference type="InterPro" id="IPR004841">
    <property type="entry name" value="AA-permease/SLC12A_dom"/>
</dbReference>
<feature type="transmembrane region" description="Helical" evidence="5">
    <location>
        <begin position="410"/>
        <end position="427"/>
    </location>
</feature>
<comment type="caution">
    <text evidence="7">The sequence shown here is derived from an EMBL/GenBank/DDBJ whole genome shotgun (WGS) entry which is preliminary data.</text>
</comment>
<feature type="transmembrane region" description="Helical" evidence="5">
    <location>
        <begin position="276"/>
        <end position="300"/>
    </location>
</feature>
<feature type="transmembrane region" description="Helical" evidence="5">
    <location>
        <begin position="233"/>
        <end position="256"/>
    </location>
</feature>
<dbReference type="PANTHER" id="PTHR42770">
    <property type="entry name" value="AMINO ACID TRANSPORTER-RELATED"/>
    <property type="match status" value="1"/>
</dbReference>
<organism evidence="7 8">
    <name type="scientific">Candidatus Woykebacteria bacterium RBG_16_43_9</name>
    <dbReference type="NCBI Taxonomy" id="1802596"/>
    <lineage>
        <taxon>Bacteria</taxon>
        <taxon>Candidatus Woykeibacteriota</taxon>
    </lineage>
</organism>
<keyword evidence="4 5" id="KW-0472">Membrane</keyword>
<name>A0A1G1WC11_9BACT</name>
<dbReference type="Pfam" id="PF00324">
    <property type="entry name" value="AA_permease"/>
    <property type="match status" value="1"/>
</dbReference>
<accession>A0A1G1WC11</accession>
<evidence type="ECO:0000313" key="7">
    <source>
        <dbReference type="EMBL" id="OGY25236.1"/>
    </source>
</evidence>
<protein>
    <recommendedName>
        <fullName evidence="6">Amino acid permease/ SLC12A domain-containing protein</fullName>
    </recommendedName>
</protein>
<evidence type="ECO:0000313" key="8">
    <source>
        <dbReference type="Proteomes" id="UP000176389"/>
    </source>
</evidence>
<feature type="transmembrane region" description="Helical" evidence="5">
    <location>
        <begin position="21"/>
        <end position="41"/>
    </location>
</feature>
<feature type="transmembrane region" description="Helical" evidence="5">
    <location>
        <begin position="95"/>
        <end position="114"/>
    </location>
</feature>
<comment type="subcellular location">
    <subcellularLocation>
        <location evidence="1">Membrane</location>
        <topology evidence="1">Multi-pass membrane protein</topology>
    </subcellularLocation>
</comment>
<feature type="transmembrane region" description="Helical" evidence="5">
    <location>
        <begin position="329"/>
        <end position="350"/>
    </location>
</feature>
<dbReference type="STRING" id="1802596.A2Z11_00995"/>
<evidence type="ECO:0000256" key="3">
    <source>
        <dbReference type="ARBA" id="ARBA00022989"/>
    </source>
</evidence>
<dbReference type="PIRSF" id="PIRSF006060">
    <property type="entry name" value="AA_transporter"/>
    <property type="match status" value="1"/>
</dbReference>
<feature type="transmembrane region" description="Helical" evidence="5">
    <location>
        <begin position="126"/>
        <end position="148"/>
    </location>
</feature>
<proteinExistence type="predicted"/>
<dbReference type="Proteomes" id="UP000176389">
    <property type="component" value="Unassembled WGS sequence"/>
</dbReference>
<gene>
    <name evidence="7" type="ORF">A2Z11_00995</name>
</gene>